<comment type="similarity">
    <text evidence="1 4">Belongs to the short-chain dehydrogenases/reductases (SDR) family.</text>
</comment>
<evidence type="ECO:0000313" key="7">
    <source>
        <dbReference type="Proteomes" id="UP001336020"/>
    </source>
</evidence>
<feature type="domain" description="Ketoreductase" evidence="5">
    <location>
        <begin position="7"/>
        <end position="209"/>
    </location>
</feature>
<dbReference type="Gene3D" id="3.40.50.720">
    <property type="entry name" value="NAD(P)-binding Rossmann-like Domain"/>
    <property type="match status" value="1"/>
</dbReference>
<keyword evidence="2" id="KW-0560">Oxidoreductase</keyword>
<dbReference type="PANTHER" id="PTHR24321">
    <property type="entry name" value="DEHYDROGENASES, SHORT CHAIN"/>
    <property type="match status" value="1"/>
</dbReference>
<dbReference type="CDD" id="cd05233">
    <property type="entry name" value="SDR_c"/>
    <property type="match status" value="1"/>
</dbReference>
<dbReference type="InterPro" id="IPR023985">
    <property type="entry name" value="SDR_subfam_1"/>
</dbReference>
<dbReference type="RefSeq" id="WP_330135854.1">
    <property type="nucleotide sequence ID" value="NZ_JAUTXY010000014.1"/>
</dbReference>
<protein>
    <submittedName>
        <fullName evidence="6">Mycofactocin-coupled SDR family oxidoreductase</fullName>
    </submittedName>
</protein>
<dbReference type="PRINTS" id="PR00080">
    <property type="entry name" value="SDRFAMILY"/>
</dbReference>
<dbReference type="Proteomes" id="UP001336020">
    <property type="component" value="Unassembled WGS sequence"/>
</dbReference>
<dbReference type="PRINTS" id="PR00081">
    <property type="entry name" value="GDHRDH"/>
</dbReference>
<evidence type="ECO:0000256" key="2">
    <source>
        <dbReference type="ARBA" id="ARBA00023002"/>
    </source>
</evidence>
<dbReference type="SMART" id="SM00822">
    <property type="entry name" value="PKS_KR"/>
    <property type="match status" value="1"/>
</dbReference>
<accession>A0ABU7LGK0</accession>
<dbReference type="InterPro" id="IPR036291">
    <property type="entry name" value="NAD(P)-bd_dom_sf"/>
</dbReference>
<evidence type="ECO:0000256" key="4">
    <source>
        <dbReference type="RuleBase" id="RU000363"/>
    </source>
</evidence>
<organism evidence="6 7">
    <name type="scientific">Rhodococcus artemisiae</name>
    <dbReference type="NCBI Taxonomy" id="714159"/>
    <lineage>
        <taxon>Bacteria</taxon>
        <taxon>Bacillati</taxon>
        <taxon>Actinomycetota</taxon>
        <taxon>Actinomycetes</taxon>
        <taxon>Mycobacteriales</taxon>
        <taxon>Nocardiaceae</taxon>
        <taxon>Rhodococcus</taxon>
    </lineage>
</organism>
<gene>
    <name evidence="6" type="ORF">Q7514_24415</name>
</gene>
<name>A0ABU7LGK0_9NOCA</name>
<evidence type="ECO:0000256" key="3">
    <source>
        <dbReference type="ARBA" id="ARBA00023027"/>
    </source>
</evidence>
<dbReference type="SUPFAM" id="SSF51735">
    <property type="entry name" value="NAD(P)-binding Rossmann-fold domains"/>
    <property type="match status" value="1"/>
</dbReference>
<dbReference type="Pfam" id="PF00106">
    <property type="entry name" value="adh_short"/>
    <property type="match status" value="1"/>
</dbReference>
<keyword evidence="3" id="KW-0520">NAD</keyword>
<dbReference type="EMBL" id="JAUTXY010000014">
    <property type="protein sequence ID" value="MEE2060668.1"/>
    <property type="molecule type" value="Genomic_DNA"/>
</dbReference>
<dbReference type="PROSITE" id="PS00061">
    <property type="entry name" value="ADH_SHORT"/>
    <property type="match status" value="1"/>
</dbReference>
<proteinExistence type="inferred from homology"/>
<evidence type="ECO:0000256" key="1">
    <source>
        <dbReference type="ARBA" id="ARBA00006484"/>
    </source>
</evidence>
<sequence>MGRLDGKVAFITGAARGQGRSHAVVPAQHGADIIATDICAPVASVGYPLATAEDLAETVRQVESVGCRIVAAEADVRDGAAMKSVVDDAVAHLGRLDVVIANAGILSLGLVENLTDGMWDDMIDINLSGVFKTVRAALPHVKATGDGGAIVLVSSTSGIKGYGNLAHYVAAKHGVVGMMKALANELAPQMIRVNSVHPTFVDTDMIHNEYTYHVFNPTKKPSEIIRDEAAAVFTTVSALPIPWVESVDVSNAILWLVSDAARYITGVQLPVDAGAVIK</sequence>
<evidence type="ECO:0000259" key="5">
    <source>
        <dbReference type="SMART" id="SM00822"/>
    </source>
</evidence>
<keyword evidence="7" id="KW-1185">Reference proteome</keyword>
<dbReference type="InterPro" id="IPR002347">
    <property type="entry name" value="SDR_fam"/>
</dbReference>
<dbReference type="PANTHER" id="PTHR24321:SF8">
    <property type="entry name" value="ESTRADIOL 17-BETA-DEHYDROGENASE 8-RELATED"/>
    <property type="match status" value="1"/>
</dbReference>
<reference evidence="6 7" key="1">
    <citation type="submission" date="2023-07" db="EMBL/GenBank/DDBJ databases">
        <authorList>
            <person name="Girao M."/>
            <person name="Carvalho M.F."/>
        </authorList>
    </citation>
    <scope>NUCLEOTIDE SEQUENCE [LARGE SCALE GENOMIC DNA]</scope>
    <source>
        <strain evidence="6 7">YIM65754</strain>
    </source>
</reference>
<dbReference type="NCBIfam" id="NF009467">
    <property type="entry name" value="PRK12826.1-3"/>
    <property type="match status" value="1"/>
</dbReference>
<dbReference type="InterPro" id="IPR057326">
    <property type="entry name" value="KR_dom"/>
</dbReference>
<comment type="caution">
    <text evidence="6">The sequence shown here is derived from an EMBL/GenBank/DDBJ whole genome shotgun (WGS) entry which is preliminary data.</text>
</comment>
<dbReference type="InterPro" id="IPR020904">
    <property type="entry name" value="Sc_DH/Rdtase_CS"/>
</dbReference>
<evidence type="ECO:0000313" key="6">
    <source>
        <dbReference type="EMBL" id="MEE2060668.1"/>
    </source>
</evidence>
<dbReference type="NCBIfam" id="TIGR03971">
    <property type="entry name" value="SDR_subfam_1"/>
    <property type="match status" value="1"/>
</dbReference>